<organism evidence="2 3">
    <name type="scientific">Halothiobacillus neapolitanus (strain ATCC 23641 / DSM 15147 / CIP 104769 / NCIMB 8539 / c2)</name>
    <name type="common">Thiobacillus neapolitanus</name>
    <dbReference type="NCBI Taxonomy" id="555778"/>
    <lineage>
        <taxon>Bacteria</taxon>
        <taxon>Pseudomonadati</taxon>
        <taxon>Pseudomonadota</taxon>
        <taxon>Gammaproteobacteria</taxon>
        <taxon>Chromatiales</taxon>
        <taxon>Halothiobacillaceae</taxon>
        <taxon>Halothiobacillus</taxon>
    </lineage>
</organism>
<dbReference type="NCBIfam" id="TIGR00738">
    <property type="entry name" value="rrf2_super"/>
    <property type="match status" value="1"/>
</dbReference>
<dbReference type="GO" id="GO:0003677">
    <property type="term" value="F:DNA binding"/>
    <property type="evidence" value="ECO:0007669"/>
    <property type="project" value="UniProtKB-KW"/>
</dbReference>
<dbReference type="GO" id="GO:0005829">
    <property type="term" value="C:cytosol"/>
    <property type="evidence" value="ECO:0007669"/>
    <property type="project" value="TreeGrafter"/>
</dbReference>
<dbReference type="PANTHER" id="PTHR33221:SF4">
    <property type="entry name" value="HTH-TYPE TRANSCRIPTIONAL REPRESSOR NSRR"/>
    <property type="match status" value="1"/>
</dbReference>
<dbReference type="OrthoDB" id="9795923at2"/>
<dbReference type="Gene3D" id="1.10.10.10">
    <property type="entry name" value="Winged helix-like DNA-binding domain superfamily/Winged helix DNA-binding domain"/>
    <property type="match status" value="1"/>
</dbReference>
<dbReference type="InterPro" id="IPR000944">
    <property type="entry name" value="Tscrpt_reg_Rrf2"/>
</dbReference>
<evidence type="ECO:0000313" key="3">
    <source>
        <dbReference type="Proteomes" id="UP000009102"/>
    </source>
</evidence>
<reference evidence="2 3" key="1">
    <citation type="submission" date="2009-10" db="EMBL/GenBank/DDBJ databases">
        <title>Complete sequence of Halothiobacillus neapolitanus c2.</title>
        <authorList>
            <consortium name="US DOE Joint Genome Institute"/>
            <person name="Lucas S."/>
            <person name="Copeland A."/>
            <person name="Lapidus A."/>
            <person name="Glavina del Rio T."/>
            <person name="Tice H."/>
            <person name="Bruce D."/>
            <person name="Goodwin L."/>
            <person name="Pitluck S."/>
            <person name="Davenport K."/>
            <person name="Brettin T."/>
            <person name="Detter J.C."/>
            <person name="Han C."/>
            <person name="Tapia R."/>
            <person name="Larimer F."/>
            <person name="Land M."/>
            <person name="Hauser L."/>
            <person name="Kyrpides N."/>
            <person name="Mikhailova N."/>
            <person name="Kerfeld C."/>
            <person name="Cannon G."/>
            <person name="Heinhort S."/>
        </authorList>
    </citation>
    <scope>NUCLEOTIDE SEQUENCE [LARGE SCALE GENOMIC DNA]</scope>
    <source>
        <strain evidence="3">ATCC 23641 / c2</strain>
    </source>
</reference>
<dbReference type="GO" id="GO:0003700">
    <property type="term" value="F:DNA-binding transcription factor activity"/>
    <property type="evidence" value="ECO:0007669"/>
    <property type="project" value="TreeGrafter"/>
</dbReference>
<keyword evidence="1" id="KW-0238">DNA-binding</keyword>
<dbReference type="AlphaFoldDB" id="D0KZ99"/>
<dbReference type="EMBL" id="CP001801">
    <property type="protein sequence ID" value="ACX95772.1"/>
    <property type="molecule type" value="Genomic_DNA"/>
</dbReference>
<dbReference type="PROSITE" id="PS51197">
    <property type="entry name" value="HTH_RRF2_2"/>
    <property type="match status" value="1"/>
</dbReference>
<dbReference type="eggNOG" id="COG1959">
    <property type="taxonomic scope" value="Bacteria"/>
</dbReference>
<name>D0KZ99_HALNC</name>
<dbReference type="InterPro" id="IPR036388">
    <property type="entry name" value="WH-like_DNA-bd_sf"/>
</dbReference>
<accession>D0KZ99</accession>
<dbReference type="HOGENOM" id="CLU_107144_2_1_6"/>
<protein>
    <submittedName>
        <fullName evidence="2">Transcriptional regulator, BadM/Rrf2 family</fullName>
    </submittedName>
</protein>
<evidence type="ECO:0000256" key="1">
    <source>
        <dbReference type="ARBA" id="ARBA00023125"/>
    </source>
</evidence>
<dbReference type="Proteomes" id="UP000009102">
    <property type="component" value="Chromosome"/>
</dbReference>
<dbReference type="Pfam" id="PF02082">
    <property type="entry name" value="Rrf2"/>
    <property type="match status" value="1"/>
</dbReference>
<dbReference type="InterPro" id="IPR036390">
    <property type="entry name" value="WH_DNA-bd_sf"/>
</dbReference>
<dbReference type="PANTHER" id="PTHR33221">
    <property type="entry name" value="WINGED HELIX-TURN-HELIX TRANSCRIPTIONAL REGULATOR, RRF2 FAMILY"/>
    <property type="match status" value="1"/>
</dbReference>
<evidence type="ECO:0000313" key="2">
    <source>
        <dbReference type="EMBL" id="ACX95772.1"/>
    </source>
</evidence>
<dbReference type="SUPFAM" id="SSF46785">
    <property type="entry name" value="Winged helix' DNA-binding domain"/>
    <property type="match status" value="1"/>
</dbReference>
<dbReference type="STRING" id="555778.Hneap_0930"/>
<dbReference type="RefSeq" id="WP_012823808.1">
    <property type="nucleotide sequence ID" value="NC_013422.1"/>
</dbReference>
<keyword evidence="3" id="KW-1185">Reference proteome</keyword>
<sequence>MQLNQQTDFALRALMLLAQEEKNNSPRLLTIREISEFHRISRNHMMKVINTLVEQNFVEAKRGQNGGLKLNRPSNEIRVGDVVRALENNWNLVECFSPERQNCQLLPSCQLKYLFHRALNAFFEELDQCTLADISIRIEPLIPKTASKGT</sequence>
<dbReference type="KEGG" id="hna:Hneap_0930"/>
<gene>
    <name evidence="2" type="ordered locus">Hneap_0930</name>
</gene>
<proteinExistence type="predicted"/>